<keyword evidence="13 18" id="KW-0675">Receptor</keyword>
<keyword evidence="8 17" id="KW-0067">ATP-binding</keyword>
<protein>
    <recommendedName>
        <fullName evidence="18">Tyrosine-protein kinase receptor</fullName>
        <ecNumber evidence="18">2.7.10.1</ecNumber>
    </recommendedName>
</protein>
<dbReference type="PROSITE" id="PS01209">
    <property type="entry name" value="LDLRA_1"/>
    <property type="match status" value="1"/>
</dbReference>
<accession>A0A6P3YEF2</accession>
<comment type="catalytic activity">
    <reaction evidence="15 18">
        <text>L-tyrosyl-[protein] + ATP = O-phospho-L-tyrosyl-[protein] + ADP + H(+)</text>
        <dbReference type="Rhea" id="RHEA:10596"/>
        <dbReference type="Rhea" id="RHEA-COMP:10136"/>
        <dbReference type="Rhea" id="RHEA-COMP:20101"/>
        <dbReference type="ChEBI" id="CHEBI:15378"/>
        <dbReference type="ChEBI" id="CHEBI:30616"/>
        <dbReference type="ChEBI" id="CHEBI:46858"/>
        <dbReference type="ChEBI" id="CHEBI:61978"/>
        <dbReference type="ChEBI" id="CHEBI:456216"/>
        <dbReference type="EC" id="2.7.10.1"/>
    </reaction>
</comment>
<dbReference type="InterPro" id="IPR001245">
    <property type="entry name" value="Ser-Thr/Tyr_kinase_cat_dom"/>
</dbReference>
<dbReference type="Proteomes" id="UP000515204">
    <property type="component" value="Unplaced"/>
</dbReference>
<evidence type="ECO:0000256" key="3">
    <source>
        <dbReference type="ARBA" id="ARBA00022679"/>
    </source>
</evidence>
<proteinExistence type="inferred from homology"/>
<dbReference type="Gene3D" id="4.10.400.10">
    <property type="entry name" value="Low-density Lipoprotein Receptor"/>
    <property type="match status" value="1"/>
</dbReference>
<dbReference type="InterPro" id="IPR050122">
    <property type="entry name" value="RTK"/>
</dbReference>
<keyword evidence="23" id="KW-1185">Reference proteome</keyword>
<dbReference type="InterPro" id="IPR000719">
    <property type="entry name" value="Prot_kinase_dom"/>
</dbReference>
<dbReference type="PROSITE" id="PS00107">
    <property type="entry name" value="PROTEIN_KINASE_ATP"/>
    <property type="match status" value="1"/>
</dbReference>
<name>A0A6P3YEF2_DINQU</name>
<evidence type="ECO:0000256" key="13">
    <source>
        <dbReference type="ARBA" id="ARBA00023170"/>
    </source>
</evidence>
<keyword evidence="2" id="KW-1003">Cell membrane</keyword>
<evidence type="ECO:0000256" key="20">
    <source>
        <dbReference type="SAM" id="Phobius"/>
    </source>
</evidence>
<evidence type="ECO:0000313" key="25">
    <source>
        <dbReference type="RefSeq" id="XP_014489491.1"/>
    </source>
</evidence>
<organism evidence="23 24">
    <name type="scientific">Dinoponera quadriceps</name>
    <name type="common">South American ant</name>
    <dbReference type="NCBI Taxonomy" id="609295"/>
    <lineage>
        <taxon>Eukaryota</taxon>
        <taxon>Metazoa</taxon>
        <taxon>Ecdysozoa</taxon>
        <taxon>Arthropoda</taxon>
        <taxon>Hexapoda</taxon>
        <taxon>Insecta</taxon>
        <taxon>Pterygota</taxon>
        <taxon>Neoptera</taxon>
        <taxon>Endopterygota</taxon>
        <taxon>Hymenoptera</taxon>
        <taxon>Apocrita</taxon>
        <taxon>Aculeata</taxon>
        <taxon>Formicoidea</taxon>
        <taxon>Formicidae</taxon>
        <taxon>Ponerinae</taxon>
        <taxon>Ponerini</taxon>
        <taxon>Dinoponera</taxon>
    </lineage>
</organism>
<feature type="region of interest" description="Disordered" evidence="19">
    <location>
        <begin position="669"/>
        <end position="716"/>
    </location>
</feature>
<dbReference type="OrthoDB" id="73209at2759"/>
<evidence type="ECO:0000256" key="10">
    <source>
        <dbReference type="ARBA" id="ARBA00023136"/>
    </source>
</evidence>
<feature type="transmembrane region" description="Helical" evidence="20">
    <location>
        <begin position="857"/>
        <end position="879"/>
    </location>
</feature>
<keyword evidence="18" id="KW-0597">Phosphoprotein</keyword>
<dbReference type="GO" id="GO:0045664">
    <property type="term" value="P:regulation of neuron differentiation"/>
    <property type="evidence" value="ECO:0007669"/>
    <property type="project" value="TreeGrafter"/>
</dbReference>
<dbReference type="PROSITE" id="PS00239">
    <property type="entry name" value="RECEPTOR_TYR_KIN_II"/>
    <property type="match status" value="1"/>
</dbReference>
<dbReference type="CDD" id="cd06263">
    <property type="entry name" value="MAM"/>
    <property type="match status" value="1"/>
</dbReference>
<dbReference type="InterPro" id="IPR036055">
    <property type="entry name" value="LDL_receptor-like_sf"/>
</dbReference>
<dbReference type="CDD" id="cd00112">
    <property type="entry name" value="LDLa"/>
    <property type="match status" value="1"/>
</dbReference>
<sequence length="1525" mass="167718">MIRNTRLVGTAGDSRPSHTCDRRHVLSSSSGAGGSLLRIVALSLCCVMATCGDFKDRTPRSIQDLKNAMKNNNLASLGECDLEPHCDWRWNQTRGFQVIPAPARSKFGPITDANNSENGHFLWYSGSGTAQMWSSIIPPTSLRCTLELWMHQVAMEDGAISLVIDTNNVSSVTEEKYGNNNARWENMRFFLGAISRPYRLFLEILLPYANSSVAVDNVHLVNCFPDTLSKCRTDDMFRCKNGTCLSSVRICDFVKDCPDGEDETFECDKIPGNARCNFEDGWCGWANVPGRPLNWTLRSGSPPEKTTSHVPIADHTYRNQTGTYAYAQMNNRVAYGSRATIESPLYNPTPPYSSDSKNPYYQTCQIRFFFHKYGMHSSSFALYLVQIRRHGNQSNVLWWSYGKGNKMWENAAISLPDIRYRYVLQFEASKGYSKNDMAIDDISLSRECFGIGVPADIVGNFNYYNPNIELETVPPQHSEFANETVIRITTCGATGRKGPTAEQCADEYNGTDVELIVPSSSLSDQEVTSSHNLNGMQRWTAPRGEYYTLIAVGARGGMGSGGMGSTFGALVRGVIELQKGDQLYFMVGQEGTDACAKSLGMRETCRSSDESHGSSASSSTSAKVREVKKIVFKYGGGGGGGATAVFILKSNGELEPIMIAGGGGGLGSGQFKDDGLQHGRGPVPEGSFLPSSYEVAEGTGGPGASWNGQWSNNSDRQNAAGMSLVRSGLGGIGCEPGEQGHSNGGFGGGGGGCQTGGGGGGYIGGNSGRKPSGNGEGGYSYISQKLTDTYFKAATHYGPGEVFIISAISGCNCDYRCVVLDQYLSETKCLCPQGWLLSNNSKSCIMTNESKSVHSTYMIPLIVVSSLLVIVGIGLILYFSINKRFQCKKALLHRRQMILGNGTELTALHAMSGTLITEFNPNYEFAGNLYSFKDLPQIPRECISLTRPLGQGAFGEVHEGQYKYRRGQHPVAVKTLLTLSTPQAEADFMMEALIMSKFNHTNIVHFIGVCFDKHPKYIVLELLAGGDLKNFLREERPRRDRSTTLTMRDLVMCSFDVANGCKYMEETRFIHRDIAARNCLLTTKGPGRIVKIADFGMARDIYRGDYYRKGAGTVLPIKWMSPESLFDGIYTTKSDVWSFGVLLWEIMSFGYTPYIGLGNQDVIKMVKTGGRLGKPVGCPDPIYGIMMKCWRARPERRPNFSNIVERIGYCLQDPDVVCGPTPKYDVLPTEEGEITMWPDPEAECINVQSDLDVCGYVRPRVIDPRSVAHHVNQAVAGGTVYDAETEKSNRSGESHCRAFARSTECRQGKFGCNACDPTDTFERIYSGDDHDDGDDEYRKLPEITKTAGERKGKHQGDRPNRPDPRTIHRSENIEERDNRINEENGNNRPEEEEECHLTANTDSAMTDRRNGNESTTTTDTNSDSLIVQSSDTPPNTTTNSSPNTRTCSPSRVIGLNYANVNNANGMAKKSTLKATLSLDPSALYRGAIPYEKITRHTQRSSTPGSMELRKDSLSHELPREEECSC</sequence>
<reference evidence="24 25" key="1">
    <citation type="submission" date="2025-04" db="UniProtKB">
        <authorList>
            <consortium name="RefSeq"/>
        </authorList>
    </citation>
    <scope>IDENTIFICATION</scope>
</reference>
<dbReference type="InterPro" id="IPR002011">
    <property type="entry name" value="Tyr_kinase_rcpt_2_CS"/>
</dbReference>
<feature type="compositionally biased region" description="Low complexity" evidence="19">
    <location>
        <begin position="1414"/>
        <end position="1449"/>
    </location>
</feature>
<feature type="region of interest" description="Disordered" evidence="19">
    <location>
        <begin position="1"/>
        <end position="27"/>
    </location>
</feature>
<evidence type="ECO:0000259" key="22">
    <source>
        <dbReference type="PROSITE" id="PS50060"/>
    </source>
</evidence>
<dbReference type="GO" id="GO:0043235">
    <property type="term" value="C:receptor complex"/>
    <property type="evidence" value="ECO:0007669"/>
    <property type="project" value="TreeGrafter"/>
</dbReference>
<dbReference type="PROSITE" id="PS50068">
    <property type="entry name" value="LDLRA_2"/>
    <property type="match status" value="1"/>
</dbReference>
<evidence type="ECO:0000256" key="17">
    <source>
        <dbReference type="PROSITE-ProRule" id="PRU10141"/>
    </source>
</evidence>
<dbReference type="InterPro" id="IPR000998">
    <property type="entry name" value="MAM_dom"/>
</dbReference>
<dbReference type="PROSITE" id="PS50011">
    <property type="entry name" value="PROTEIN_KINASE_DOM"/>
    <property type="match status" value="1"/>
</dbReference>
<dbReference type="Gene3D" id="3.30.200.20">
    <property type="entry name" value="Phosphorylase Kinase, domain 1"/>
    <property type="match status" value="1"/>
</dbReference>
<keyword evidence="11" id="KW-0829">Tyrosine-protein kinase</keyword>
<dbReference type="GeneID" id="106752358"/>
<evidence type="ECO:0000256" key="8">
    <source>
        <dbReference type="ARBA" id="ARBA00022840"/>
    </source>
</evidence>
<dbReference type="SMART" id="SM00137">
    <property type="entry name" value="MAM"/>
    <property type="match status" value="1"/>
</dbReference>
<dbReference type="SUPFAM" id="SSF57424">
    <property type="entry name" value="LDL receptor-like module"/>
    <property type="match status" value="1"/>
</dbReference>
<keyword evidence="6 17" id="KW-0547">Nucleotide-binding</keyword>
<dbReference type="InterPro" id="IPR011009">
    <property type="entry name" value="Kinase-like_dom_sf"/>
</dbReference>
<keyword evidence="9 20" id="KW-1133">Transmembrane helix</keyword>
<evidence type="ECO:0000256" key="6">
    <source>
        <dbReference type="ARBA" id="ARBA00022741"/>
    </source>
</evidence>
<dbReference type="InterPro" id="IPR008266">
    <property type="entry name" value="Tyr_kinase_AS"/>
</dbReference>
<feature type="compositionally biased region" description="Basic and acidic residues" evidence="19">
    <location>
        <begin position="1507"/>
        <end position="1525"/>
    </location>
</feature>
<evidence type="ECO:0000256" key="9">
    <source>
        <dbReference type="ARBA" id="ARBA00022989"/>
    </source>
</evidence>
<evidence type="ECO:0000313" key="24">
    <source>
        <dbReference type="RefSeq" id="XP_014489490.1"/>
    </source>
</evidence>
<dbReference type="EC" id="2.7.10.1" evidence="18"/>
<keyword evidence="5" id="KW-0732">Signal</keyword>
<keyword evidence="7 24" id="KW-0418">Kinase</keyword>
<evidence type="ECO:0000259" key="21">
    <source>
        <dbReference type="PROSITE" id="PS50011"/>
    </source>
</evidence>
<evidence type="ECO:0000313" key="23">
    <source>
        <dbReference type="Proteomes" id="UP000515204"/>
    </source>
</evidence>
<dbReference type="Gene3D" id="1.10.510.10">
    <property type="entry name" value="Transferase(Phosphotransferase) domain 1"/>
    <property type="match status" value="1"/>
</dbReference>
<feature type="binding site" evidence="17">
    <location>
        <position position="974"/>
    </location>
    <ligand>
        <name>ATP</name>
        <dbReference type="ChEBI" id="CHEBI:30616"/>
    </ligand>
</feature>
<evidence type="ECO:0000256" key="2">
    <source>
        <dbReference type="ARBA" id="ARBA00022475"/>
    </source>
</evidence>
<dbReference type="InterPro" id="IPR020635">
    <property type="entry name" value="Tyr_kinase_cat_dom"/>
</dbReference>
<comment type="subcellular location">
    <subcellularLocation>
        <location evidence="1">Cell membrane</location>
        <topology evidence="1">Single-pass type I membrane protein</topology>
    </subcellularLocation>
</comment>
<keyword evidence="14" id="KW-0325">Glycoprotein</keyword>
<comment type="caution">
    <text evidence="16">Lacks conserved residue(s) required for the propagation of feature annotation.</text>
</comment>
<dbReference type="SUPFAM" id="SSF56112">
    <property type="entry name" value="Protein kinase-like (PK-like)"/>
    <property type="match status" value="1"/>
</dbReference>
<evidence type="ECO:0000256" key="12">
    <source>
        <dbReference type="ARBA" id="ARBA00023157"/>
    </source>
</evidence>
<feature type="disulfide bond" evidence="16">
    <location>
        <begin position="239"/>
        <end position="257"/>
    </location>
</feature>
<dbReference type="InterPro" id="IPR055163">
    <property type="entry name" value="ALK/LTK-like_GRD"/>
</dbReference>
<dbReference type="PROSITE" id="PS50060">
    <property type="entry name" value="MAM_2"/>
    <property type="match status" value="2"/>
</dbReference>
<dbReference type="InterPro" id="IPR017441">
    <property type="entry name" value="Protein_kinase_ATP_BS"/>
</dbReference>
<dbReference type="InterPro" id="IPR023415">
    <property type="entry name" value="LDLR_class-A_CS"/>
</dbReference>
<dbReference type="KEGG" id="dqu:106752358"/>
<dbReference type="SUPFAM" id="SSF49899">
    <property type="entry name" value="Concanavalin A-like lectins/glucanases"/>
    <property type="match status" value="2"/>
</dbReference>
<dbReference type="PANTHER" id="PTHR24416">
    <property type="entry name" value="TYROSINE-PROTEIN KINASE RECEPTOR"/>
    <property type="match status" value="1"/>
</dbReference>
<evidence type="ECO:0000256" key="16">
    <source>
        <dbReference type="PROSITE-ProRule" id="PRU00124"/>
    </source>
</evidence>
<feature type="region of interest" description="Disordered" evidence="19">
    <location>
        <begin position="1496"/>
        <end position="1525"/>
    </location>
</feature>
<comment type="similarity">
    <text evidence="18">Belongs to the protein kinase superfamily. Tyr protein kinase family. Insulin receptor subfamily.</text>
</comment>
<feature type="domain" description="MAM" evidence="22">
    <location>
        <begin position="274"/>
        <end position="450"/>
    </location>
</feature>
<evidence type="ECO:0000256" key="1">
    <source>
        <dbReference type="ARBA" id="ARBA00004251"/>
    </source>
</evidence>
<dbReference type="PANTHER" id="PTHR24416:SF604">
    <property type="entry name" value="RECEPTOR PROTEIN-TYROSINE KINASE"/>
    <property type="match status" value="1"/>
</dbReference>
<dbReference type="Pfam" id="PF07714">
    <property type="entry name" value="PK_Tyr_Ser-Thr"/>
    <property type="match status" value="1"/>
</dbReference>
<evidence type="ECO:0000256" key="4">
    <source>
        <dbReference type="ARBA" id="ARBA00022692"/>
    </source>
</evidence>
<keyword evidence="10 20" id="KW-0472">Membrane</keyword>
<evidence type="ECO:0000256" key="15">
    <source>
        <dbReference type="ARBA" id="ARBA00051243"/>
    </source>
</evidence>
<dbReference type="CTD" id="238"/>
<dbReference type="GO" id="GO:0004714">
    <property type="term" value="F:transmembrane receptor protein tyrosine kinase activity"/>
    <property type="evidence" value="ECO:0007669"/>
    <property type="project" value="UniProtKB-EC"/>
</dbReference>
<dbReference type="SMART" id="SM00192">
    <property type="entry name" value="LDLa"/>
    <property type="match status" value="1"/>
</dbReference>
<dbReference type="PRINTS" id="PR00109">
    <property type="entry name" value="TYRKINASE"/>
</dbReference>
<feature type="compositionally biased region" description="Basic and acidic residues" evidence="19">
    <location>
        <begin position="15"/>
        <end position="24"/>
    </location>
</feature>
<feature type="domain" description="MAM" evidence="22">
    <location>
        <begin position="78"/>
        <end position="225"/>
    </location>
</feature>
<dbReference type="Pfam" id="PF00629">
    <property type="entry name" value="MAM"/>
    <property type="match status" value="2"/>
</dbReference>
<dbReference type="Pfam" id="PF12810">
    <property type="entry name" value="ALK_LTK_GRD"/>
    <property type="match status" value="1"/>
</dbReference>
<feature type="compositionally biased region" description="Polar residues" evidence="19">
    <location>
        <begin position="706"/>
        <end position="716"/>
    </location>
</feature>
<keyword evidence="4 18" id="KW-0812">Transmembrane</keyword>
<feature type="region of interest" description="Disordered" evidence="19">
    <location>
        <begin position="1344"/>
        <end position="1449"/>
    </location>
</feature>
<feature type="compositionally biased region" description="Basic and acidic residues" evidence="19">
    <location>
        <begin position="1344"/>
        <end position="1382"/>
    </location>
</feature>
<gene>
    <name evidence="24 25" type="primary">LOC106752358</name>
</gene>
<dbReference type="InterPro" id="IPR013320">
    <property type="entry name" value="ConA-like_dom_sf"/>
</dbReference>
<dbReference type="Gene3D" id="2.60.120.200">
    <property type="match status" value="2"/>
</dbReference>
<dbReference type="FunFam" id="2.60.120.200:FF:000193">
    <property type="entry name" value="Tyrosine-protein kinase receptor"/>
    <property type="match status" value="1"/>
</dbReference>
<dbReference type="GO" id="GO:0007169">
    <property type="term" value="P:cell surface receptor protein tyrosine kinase signaling pathway"/>
    <property type="evidence" value="ECO:0007669"/>
    <property type="project" value="InterPro"/>
</dbReference>
<evidence type="ECO:0000256" key="14">
    <source>
        <dbReference type="ARBA" id="ARBA00023180"/>
    </source>
</evidence>
<evidence type="ECO:0000256" key="5">
    <source>
        <dbReference type="ARBA" id="ARBA00022729"/>
    </source>
</evidence>
<keyword evidence="3" id="KW-0808">Transferase</keyword>
<evidence type="ECO:0000256" key="19">
    <source>
        <dbReference type="SAM" id="MobiDB-lite"/>
    </source>
</evidence>
<dbReference type="RefSeq" id="XP_014489491.1">
    <property type="nucleotide sequence ID" value="XM_014634005.1"/>
</dbReference>
<dbReference type="GO" id="GO:0005886">
    <property type="term" value="C:plasma membrane"/>
    <property type="evidence" value="ECO:0007669"/>
    <property type="project" value="UniProtKB-SubCell"/>
</dbReference>
<dbReference type="RefSeq" id="XP_014489490.1">
    <property type="nucleotide sequence ID" value="XM_014634004.1"/>
</dbReference>
<keyword evidence="12 16" id="KW-1015">Disulfide bond</keyword>
<evidence type="ECO:0000256" key="18">
    <source>
        <dbReference type="RuleBase" id="RU000312"/>
    </source>
</evidence>
<evidence type="ECO:0000256" key="11">
    <source>
        <dbReference type="ARBA" id="ARBA00023137"/>
    </source>
</evidence>
<dbReference type="GO" id="GO:0005524">
    <property type="term" value="F:ATP binding"/>
    <property type="evidence" value="ECO:0007669"/>
    <property type="project" value="UniProtKB-UniRule"/>
</dbReference>
<evidence type="ECO:0000256" key="7">
    <source>
        <dbReference type="ARBA" id="ARBA00022777"/>
    </source>
</evidence>
<dbReference type="InterPro" id="IPR002172">
    <property type="entry name" value="LDrepeatLR_classA_rpt"/>
</dbReference>
<dbReference type="SMART" id="SM00219">
    <property type="entry name" value="TyrKc"/>
    <property type="match status" value="1"/>
</dbReference>
<feature type="domain" description="Protein kinase" evidence="21">
    <location>
        <begin position="943"/>
        <end position="1216"/>
    </location>
</feature>
<dbReference type="FunFam" id="1.10.510.10:FF:000113">
    <property type="entry name" value="Tyrosine-protein kinase receptor"/>
    <property type="match status" value="1"/>
</dbReference>
<dbReference type="PROSITE" id="PS00109">
    <property type="entry name" value="PROTEIN_KINASE_TYR"/>
    <property type="match status" value="1"/>
</dbReference>